<reference evidence="2 3" key="1">
    <citation type="submission" date="2017-03" db="EMBL/GenBank/DDBJ databases">
        <title>Complete genome sequence of Candidatus 'Thiodictyon syntrophicum' sp. nov. strain Cad16T, a photolithoautotroph purple sulfur bacterium isolated from an alpine meromictic lake.</title>
        <authorList>
            <person name="Luedin S.M."/>
            <person name="Pothier J.F."/>
            <person name="Danza F."/>
            <person name="Storelli N."/>
            <person name="Wittwer M."/>
            <person name="Tonolla M."/>
        </authorList>
    </citation>
    <scope>NUCLEOTIDE SEQUENCE [LARGE SCALE GENOMIC DNA]</scope>
    <source>
        <strain evidence="2 3">Cad16T</strain>
    </source>
</reference>
<protein>
    <submittedName>
        <fullName evidence="2">Uncharacterized protein</fullName>
    </submittedName>
</protein>
<dbReference type="EMBL" id="CP020370">
    <property type="protein sequence ID" value="AUB83957.1"/>
    <property type="molecule type" value="Genomic_DNA"/>
</dbReference>
<keyword evidence="3" id="KW-1185">Reference proteome</keyword>
<dbReference type="KEGG" id="tsy:THSYN_25505"/>
<sequence>MTDTIQGGLAADPTDDDEPDDWGAIRTDPADPRFELGDLVDAPEPEFAATPPPATAAPPPAPPPAPVRARTAVTAESADAGLGFDADAEPFGRYRSVQRLGIIGGKGVGKSYLFQAMVYRVQHARTAGALAYFLDTQGVELVRTLSREEHALTVNLQRFNGDYERWTRLGTTLAASQPWYRLTLPYRTGLLGRTRAAMEVEFFDGSGEQFFEARDPLNRGLWVQAYREARVMAFCLPLWAVFPAADLSAADWRERDALLESFHEVVQNYKDMRRRLRLRQPVRSILALTMADDRRCALAGLRDTWIGGYLQAPAAFLARTRTGGGIARYLANARRVSRFLGEEFAAAPSPGVAGIPDLLGFGAGRPWLIPVSAIHGEALDHLELQYPNPDERPPRLPPVPVHVELPLLVALCERANALM</sequence>
<feature type="region of interest" description="Disordered" evidence="1">
    <location>
        <begin position="1"/>
        <end position="67"/>
    </location>
</feature>
<dbReference type="Proteomes" id="UP000232638">
    <property type="component" value="Chromosome"/>
</dbReference>
<evidence type="ECO:0000256" key="1">
    <source>
        <dbReference type="SAM" id="MobiDB-lite"/>
    </source>
</evidence>
<accession>A0A2K8UEM2</accession>
<organism evidence="2 3">
    <name type="scientific">Candidatus Thiodictyon syntrophicum</name>
    <dbReference type="NCBI Taxonomy" id="1166950"/>
    <lineage>
        <taxon>Bacteria</taxon>
        <taxon>Pseudomonadati</taxon>
        <taxon>Pseudomonadota</taxon>
        <taxon>Gammaproteobacteria</taxon>
        <taxon>Chromatiales</taxon>
        <taxon>Chromatiaceae</taxon>
        <taxon>Thiodictyon</taxon>
    </lineage>
</organism>
<feature type="compositionally biased region" description="Pro residues" evidence="1">
    <location>
        <begin position="50"/>
        <end position="66"/>
    </location>
</feature>
<proteinExistence type="predicted"/>
<evidence type="ECO:0000313" key="2">
    <source>
        <dbReference type="EMBL" id="AUB83957.1"/>
    </source>
</evidence>
<gene>
    <name evidence="2" type="ORF">THSYN_25505</name>
</gene>
<dbReference type="RefSeq" id="WP_100921629.1">
    <property type="nucleotide sequence ID" value="NZ_CP020370.1"/>
</dbReference>
<evidence type="ECO:0000313" key="3">
    <source>
        <dbReference type="Proteomes" id="UP000232638"/>
    </source>
</evidence>
<dbReference type="AlphaFoldDB" id="A0A2K8UEM2"/>
<name>A0A2K8UEM2_9GAMM</name>
<dbReference type="OrthoDB" id="7056793at2"/>